<dbReference type="SMART" id="SM00895">
    <property type="entry name" value="FCD"/>
    <property type="match status" value="1"/>
</dbReference>
<evidence type="ECO:0000259" key="5">
    <source>
        <dbReference type="PROSITE" id="PS50949"/>
    </source>
</evidence>
<dbReference type="SUPFAM" id="SSF46785">
    <property type="entry name" value="Winged helix' DNA-binding domain"/>
    <property type="match status" value="1"/>
</dbReference>
<evidence type="ECO:0000256" key="2">
    <source>
        <dbReference type="ARBA" id="ARBA00023125"/>
    </source>
</evidence>
<feature type="region of interest" description="Disordered" evidence="4">
    <location>
        <begin position="1"/>
        <end position="31"/>
    </location>
</feature>
<dbReference type="EMBL" id="JAAVJD010000079">
    <property type="protein sequence ID" value="NJQ06373.1"/>
    <property type="molecule type" value="Genomic_DNA"/>
</dbReference>
<dbReference type="GO" id="GO:0003677">
    <property type="term" value="F:DNA binding"/>
    <property type="evidence" value="ECO:0007669"/>
    <property type="project" value="UniProtKB-KW"/>
</dbReference>
<keyword evidence="3" id="KW-0804">Transcription</keyword>
<dbReference type="Gene3D" id="1.20.120.530">
    <property type="entry name" value="GntR ligand-binding domain-like"/>
    <property type="match status" value="1"/>
</dbReference>
<feature type="domain" description="HTH gntR-type" evidence="5">
    <location>
        <begin position="42"/>
        <end position="112"/>
    </location>
</feature>
<dbReference type="GO" id="GO:0003700">
    <property type="term" value="F:DNA-binding transcription factor activity"/>
    <property type="evidence" value="ECO:0007669"/>
    <property type="project" value="InterPro"/>
</dbReference>
<evidence type="ECO:0000256" key="1">
    <source>
        <dbReference type="ARBA" id="ARBA00023015"/>
    </source>
</evidence>
<gene>
    <name evidence="6" type="ORF">HCN56_12455</name>
</gene>
<evidence type="ECO:0000256" key="3">
    <source>
        <dbReference type="ARBA" id="ARBA00023163"/>
    </source>
</evidence>
<evidence type="ECO:0000256" key="4">
    <source>
        <dbReference type="SAM" id="MobiDB-lite"/>
    </source>
</evidence>
<keyword evidence="7" id="KW-1185">Reference proteome</keyword>
<dbReference type="InterPro" id="IPR008920">
    <property type="entry name" value="TF_FadR/GntR_C"/>
</dbReference>
<dbReference type="Proteomes" id="UP000578686">
    <property type="component" value="Unassembled WGS sequence"/>
</dbReference>
<dbReference type="InterPro" id="IPR036390">
    <property type="entry name" value="WH_DNA-bd_sf"/>
</dbReference>
<feature type="compositionally biased region" description="Pro residues" evidence="4">
    <location>
        <begin position="8"/>
        <end position="17"/>
    </location>
</feature>
<reference evidence="6 7" key="1">
    <citation type="submission" date="2020-03" db="EMBL/GenBank/DDBJ databases">
        <title>Draft genome of Streptomyces sp. ventii, isolated from the Axial Seamount in the Pacific Ocean, and resequencing of the two type strains Streptomyces lonarensis strain NCL 716 and Streptomyces bohaiensis strain 11A07.</title>
        <authorList>
            <person name="Loughran R.M."/>
            <person name="Pfannmuller K.M."/>
            <person name="Wasson B.J."/>
            <person name="Deadmond M.C."/>
            <person name="Paddock B.E."/>
            <person name="Koyack M.J."/>
            <person name="Gallegos D.A."/>
            <person name="Mitchell E.A."/>
            <person name="Ushijima B."/>
            <person name="Saw J.H."/>
            <person name="Mcphail K.L."/>
            <person name="Videau P."/>
        </authorList>
    </citation>
    <scope>NUCLEOTIDE SEQUENCE [LARGE SCALE GENOMIC DNA]</scope>
    <source>
        <strain evidence="6 7">NCL716</strain>
    </source>
</reference>
<comment type="caution">
    <text evidence="6">The sequence shown here is derived from an EMBL/GenBank/DDBJ whole genome shotgun (WGS) entry which is preliminary data.</text>
</comment>
<dbReference type="SMART" id="SM00345">
    <property type="entry name" value="HTH_GNTR"/>
    <property type="match status" value="1"/>
</dbReference>
<dbReference type="PROSITE" id="PS50949">
    <property type="entry name" value="HTH_GNTR"/>
    <property type="match status" value="1"/>
</dbReference>
<dbReference type="InterPro" id="IPR000524">
    <property type="entry name" value="Tscrpt_reg_HTH_GntR"/>
</dbReference>
<dbReference type="PRINTS" id="PR00035">
    <property type="entry name" value="HTHGNTR"/>
</dbReference>
<dbReference type="PANTHER" id="PTHR43537">
    <property type="entry name" value="TRANSCRIPTIONAL REGULATOR, GNTR FAMILY"/>
    <property type="match status" value="1"/>
</dbReference>
<proteinExistence type="predicted"/>
<dbReference type="PANTHER" id="PTHR43537:SF24">
    <property type="entry name" value="GLUCONATE OPERON TRANSCRIPTIONAL REPRESSOR"/>
    <property type="match status" value="1"/>
</dbReference>
<protein>
    <submittedName>
        <fullName evidence="6">FadR family transcriptional regulator</fullName>
    </submittedName>
</protein>
<keyword evidence="1" id="KW-0805">Transcription regulation</keyword>
<dbReference type="SUPFAM" id="SSF48008">
    <property type="entry name" value="GntR ligand-binding domain-like"/>
    <property type="match status" value="1"/>
</dbReference>
<dbReference type="Pfam" id="PF00392">
    <property type="entry name" value="GntR"/>
    <property type="match status" value="1"/>
</dbReference>
<organism evidence="6 7">
    <name type="scientific">Streptomyces lonarensis</name>
    <dbReference type="NCBI Taxonomy" id="700599"/>
    <lineage>
        <taxon>Bacteria</taxon>
        <taxon>Bacillati</taxon>
        <taxon>Actinomycetota</taxon>
        <taxon>Actinomycetes</taxon>
        <taxon>Kitasatosporales</taxon>
        <taxon>Streptomycetaceae</taxon>
        <taxon>Streptomyces</taxon>
    </lineage>
</organism>
<dbReference type="RefSeq" id="WP_167970393.1">
    <property type="nucleotide sequence ID" value="NZ_BHZG01000440.1"/>
</dbReference>
<dbReference type="InterPro" id="IPR036388">
    <property type="entry name" value="WH-like_DNA-bd_sf"/>
</dbReference>
<name>A0A7X6HZ76_9ACTN</name>
<dbReference type="Gene3D" id="1.10.10.10">
    <property type="entry name" value="Winged helix-like DNA-binding domain superfamily/Winged helix DNA-binding domain"/>
    <property type="match status" value="1"/>
</dbReference>
<dbReference type="CDD" id="cd07377">
    <property type="entry name" value="WHTH_GntR"/>
    <property type="match status" value="1"/>
</dbReference>
<evidence type="ECO:0000313" key="6">
    <source>
        <dbReference type="EMBL" id="NJQ06373.1"/>
    </source>
</evidence>
<dbReference type="InterPro" id="IPR011711">
    <property type="entry name" value="GntR_C"/>
</dbReference>
<dbReference type="AlphaFoldDB" id="A0A7X6HZ76"/>
<evidence type="ECO:0000313" key="7">
    <source>
        <dbReference type="Proteomes" id="UP000578686"/>
    </source>
</evidence>
<accession>A0A7X6HZ76</accession>
<dbReference type="Pfam" id="PF07729">
    <property type="entry name" value="FCD"/>
    <property type="match status" value="1"/>
</dbReference>
<keyword evidence="2" id="KW-0238">DNA-binding</keyword>
<sequence length="259" mass="26646">MHGDDPAPAAPGPPPRPVGSSGGEPVDAPTGLAALLGPVRADSGFEEALERLLRTLRLGLVAAGERLPPERELAGLLGVSRATLREVLEVLRSQGLVVSRRGRYGGTFVAGGHDRGAGAPPGGVDMADTLRLREVLDVGVAELCAAQGLGDEEAGRLRAALAGTAAAAPGEYRRADTRFHLTLAALAGSPSLSAHYAQARASLNVLLDGIPLLERNLEHSQRQHARVVTAVLAGDARAAGDAMREHCAGTAALLRGFLT</sequence>